<proteinExistence type="predicted"/>
<evidence type="ECO:0000313" key="2">
    <source>
        <dbReference type="Proteomes" id="UP000196531"/>
    </source>
</evidence>
<name>A0A1Y5F7V6_9BACT</name>
<comment type="caution">
    <text evidence="1">The sequence shown here is derived from an EMBL/GenBank/DDBJ whole genome shotgun (WGS) entry which is preliminary data.</text>
</comment>
<dbReference type="EMBL" id="MAAO01000006">
    <property type="protein sequence ID" value="OUR96988.1"/>
    <property type="molecule type" value="Genomic_DNA"/>
</dbReference>
<protein>
    <submittedName>
        <fullName evidence="1">Uncharacterized protein</fullName>
    </submittedName>
</protein>
<accession>A0A1Y5F7V6</accession>
<evidence type="ECO:0000313" key="1">
    <source>
        <dbReference type="EMBL" id="OUR96988.1"/>
    </source>
</evidence>
<reference evidence="2" key="1">
    <citation type="journal article" date="2017" name="Proc. Natl. Acad. Sci. U.S.A.">
        <title>Simulation of Deepwater Horizon oil plume reveals substrate specialization within a complex community of hydrocarbon-degraders.</title>
        <authorList>
            <person name="Hu P."/>
            <person name="Dubinsky E.A."/>
            <person name="Probst A.J."/>
            <person name="Wang J."/>
            <person name="Sieber C.M.K."/>
            <person name="Tom L.M."/>
            <person name="Gardinali P."/>
            <person name="Banfield J.F."/>
            <person name="Atlas R.M."/>
            <person name="Andersen G.L."/>
        </authorList>
    </citation>
    <scope>NUCLEOTIDE SEQUENCE [LARGE SCALE GENOMIC DNA]</scope>
</reference>
<dbReference type="AlphaFoldDB" id="A0A1Y5F7V6"/>
<dbReference type="Proteomes" id="UP000196531">
    <property type="component" value="Unassembled WGS sequence"/>
</dbReference>
<organism evidence="1 2">
    <name type="scientific">Halobacteriovorax marinus</name>
    <dbReference type="NCBI Taxonomy" id="97084"/>
    <lineage>
        <taxon>Bacteria</taxon>
        <taxon>Pseudomonadati</taxon>
        <taxon>Bdellovibrionota</taxon>
        <taxon>Bacteriovoracia</taxon>
        <taxon>Bacteriovoracales</taxon>
        <taxon>Halobacteriovoraceae</taxon>
        <taxon>Halobacteriovorax</taxon>
    </lineage>
</organism>
<sequence length="82" mass="9534">MSPIKTQILNQIDKHIHSESISNDYSFLIQLQREQAPWLSKDLVEVSVIQGIAKLYQDDDLDFMLCEYMETMREEGLEKTAA</sequence>
<gene>
    <name evidence="1" type="ORF">A9Q84_11675</name>
</gene>